<feature type="domain" description="Fe-containing alcohol dehydrogenase-like C-terminal" evidence="5">
    <location>
        <begin position="165"/>
        <end position="359"/>
    </location>
</feature>
<accession>A0A3E0W5X6</accession>
<dbReference type="OrthoDB" id="9815791at2"/>
<dbReference type="Pfam" id="PF00465">
    <property type="entry name" value="Fe-ADH"/>
    <property type="match status" value="1"/>
</dbReference>
<dbReference type="InterPro" id="IPR001670">
    <property type="entry name" value="ADH_Fe/GldA"/>
</dbReference>
<evidence type="ECO:0000259" key="4">
    <source>
        <dbReference type="Pfam" id="PF00465"/>
    </source>
</evidence>
<dbReference type="EMBL" id="NBXA01000001">
    <property type="protein sequence ID" value="RFA17341.1"/>
    <property type="molecule type" value="Genomic_DNA"/>
</dbReference>
<dbReference type="Gene3D" id="3.40.50.1970">
    <property type="match status" value="1"/>
</dbReference>
<dbReference type="PANTHER" id="PTHR11496:SF102">
    <property type="entry name" value="ALCOHOL DEHYDROGENASE 4"/>
    <property type="match status" value="1"/>
</dbReference>
<evidence type="ECO:0000256" key="3">
    <source>
        <dbReference type="ARBA" id="ARBA00023027"/>
    </source>
</evidence>
<dbReference type="CDD" id="cd08177">
    <property type="entry name" value="MAR"/>
    <property type="match status" value="1"/>
</dbReference>
<keyword evidence="2" id="KW-0560">Oxidoreductase</keyword>
<dbReference type="PANTHER" id="PTHR11496">
    <property type="entry name" value="ALCOHOL DEHYDROGENASE"/>
    <property type="match status" value="1"/>
</dbReference>
<dbReference type="SUPFAM" id="SSF56796">
    <property type="entry name" value="Dehydroquinate synthase-like"/>
    <property type="match status" value="1"/>
</dbReference>
<dbReference type="GO" id="GO:0004022">
    <property type="term" value="F:alcohol dehydrogenase (NAD+) activity"/>
    <property type="evidence" value="ECO:0007669"/>
    <property type="project" value="TreeGrafter"/>
</dbReference>
<evidence type="ECO:0000313" key="6">
    <source>
        <dbReference type="EMBL" id="RFA17341.1"/>
    </source>
</evidence>
<dbReference type="GO" id="GO:0018506">
    <property type="term" value="F:maleylacetate reductase activity"/>
    <property type="evidence" value="ECO:0007669"/>
    <property type="project" value="InterPro"/>
</dbReference>
<gene>
    <name evidence="6" type="ORF">B7R21_01010</name>
</gene>
<dbReference type="Proteomes" id="UP000256709">
    <property type="component" value="Unassembled WGS sequence"/>
</dbReference>
<name>A0A3E0W5X6_9MICO</name>
<feature type="domain" description="Alcohol dehydrogenase iron-type/glycerol dehydrogenase GldA" evidence="4">
    <location>
        <begin position="12"/>
        <end position="152"/>
    </location>
</feature>
<dbReference type="Gene3D" id="1.20.1090.10">
    <property type="entry name" value="Dehydroquinate synthase-like - alpha domain"/>
    <property type="match status" value="1"/>
</dbReference>
<sequence length="373" mass="38777">MPLAFSHDTLAQRVLFGAGHAGRHLSDEALRLGARRVMLVCTAGQVERAGTALDGLDVALRWQEAPQHVPVERAEAARAAAAAHDIDLIVALGGGSTIGMAKAVALTTGIPIVAVPTTFAGSEATPVWGLTEHSRKRTGVDARVLPVSVIYDATLTEGLPRALAVASGLNGIAHCIDSLWAPGADPINATLAAEGIASLARGLRLIVGPSHSEPRDGEPDDRTGLAGREAAQYGAYLSAVAFASAGSGLHHKICHVLGGTYGLPHAETHSVVLPYVTAFNVPAAPEAGRRIARAFESEDALSGLNQLRADLDAPRSLADLGFDRSQIEEAAAIILPAVPESNPRPVSFADLVTLLRAAWAGTPPEDVRWENVA</sequence>
<dbReference type="RefSeq" id="WP_116281377.1">
    <property type="nucleotide sequence ID" value="NZ_NBXA01000001.1"/>
</dbReference>
<dbReference type="InterPro" id="IPR056798">
    <property type="entry name" value="ADH_Fe_C"/>
</dbReference>
<dbReference type="InterPro" id="IPR034786">
    <property type="entry name" value="MAR"/>
</dbReference>
<keyword evidence="3" id="KW-0520">NAD</keyword>
<evidence type="ECO:0000313" key="7">
    <source>
        <dbReference type="Proteomes" id="UP000256709"/>
    </source>
</evidence>
<protein>
    <submittedName>
        <fullName evidence="6">Maleylacetate reductase</fullName>
    </submittedName>
</protein>
<evidence type="ECO:0000256" key="1">
    <source>
        <dbReference type="ARBA" id="ARBA00007358"/>
    </source>
</evidence>
<proteinExistence type="inferred from homology"/>
<dbReference type="AlphaFoldDB" id="A0A3E0W5X6"/>
<dbReference type="Pfam" id="PF25137">
    <property type="entry name" value="ADH_Fe_C"/>
    <property type="match status" value="1"/>
</dbReference>
<comment type="similarity">
    <text evidence="1">Belongs to the iron-containing alcohol dehydrogenase family.</text>
</comment>
<evidence type="ECO:0000256" key="2">
    <source>
        <dbReference type="ARBA" id="ARBA00023002"/>
    </source>
</evidence>
<organism evidence="6 7">
    <name type="scientific">Subtercola boreus</name>
    <dbReference type="NCBI Taxonomy" id="120213"/>
    <lineage>
        <taxon>Bacteria</taxon>
        <taxon>Bacillati</taxon>
        <taxon>Actinomycetota</taxon>
        <taxon>Actinomycetes</taxon>
        <taxon>Micrococcales</taxon>
        <taxon>Microbacteriaceae</taxon>
        <taxon>Subtercola</taxon>
    </lineage>
</organism>
<dbReference type="GO" id="GO:0046872">
    <property type="term" value="F:metal ion binding"/>
    <property type="evidence" value="ECO:0007669"/>
    <property type="project" value="InterPro"/>
</dbReference>
<comment type="caution">
    <text evidence="6">The sequence shown here is derived from an EMBL/GenBank/DDBJ whole genome shotgun (WGS) entry which is preliminary data.</text>
</comment>
<reference evidence="6 7" key="1">
    <citation type="submission" date="2017-04" db="EMBL/GenBank/DDBJ databases">
        <title>Comparative genome analysis of Subtercola boreus.</title>
        <authorList>
            <person name="Cho Y.-J."/>
            <person name="Cho A."/>
            <person name="Kim O.-S."/>
            <person name="Lee J.-I."/>
        </authorList>
    </citation>
    <scope>NUCLEOTIDE SEQUENCE [LARGE SCALE GENOMIC DNA]</scope>
    <source>
        <strain evidence="6 7">P27444</strain>
    </source>
</reference>
<evidence type="ECO:0000259" key="5">
    <source>
        <dbReference type="Pfam" id="PF25137"/>
    </source>
</evidence>
<dbReference type="InterPro" id="IPR039697">
    <property type="entry name" value="Alcohol_dehydrogenase_Fe"/>
</dbReference>